<dbReference type="EMBL" id="JAATVY010000003">
    <property type="protein sequence ID" value="NJC69384.1"/>
    <property type="molecule type" value="Genomic_DNA"/>
</dbReference>
<keyword evidence="2" id="KW-0812">Transmembrane</keyword>
<evidence type="ECO:0000313" key="3">
    <source>
        <dbReference type="EMBL" id="NJC69384.1"/>
    </source>
</evidence>
<keyword evidence="3" id="KW-0648">Protein biosynthesis</keyword>
<evidence type="ECO:0000313" key="4">
    <source>
        <dbReference type="Proteomes" id="UP000722989"/>
    </source>
</evidence>
<reference evidence="3 4" key="1">
    <citation type="submission" date="2020-03" db="EMBL/GenBank/DDBJ databases">
        <title>WGS of the type strain of Planosporangium spp.</title>
        <authorList>
            <person name="Thawai C."/>
        </authorList>
    </citation>
    <scope>NUCLEOTIDE SEQUENCE [LARGE SCALE GENOMIC DNA]</scope>
    <source>
        <strain evidence="3 4">TBRC 5610</strain>
    </source>
</reference>
<protein>
    <submittedName>
        <fullName evidence="3">Translation initiation factor 2</fullName>
    </submittedName>
</protein>
<dbReference type="RefSeq" id="WP_167924264.1">
    <property type="nucleotide sequence ID" value="NZ_JAATVY010000003.1"/>
</dbReference>
<dbReference type="GO" id="GO:0003743">
    <property type="term" value="F:translation initiation factor activity"/>
    <property type="evidence" value="ECO:0007669"/>
    <property type="project" value="UniProtKB-KW"/>
</dbReference>
<evidence type="ECO:0000256" key="2">
    <source>
        <dbReference type="SAM" id="Phobius"/>
    </source>
</evidence>
<dbReference type="Proteomes" id="UP000722989">
    <property type="component" value="Unassembled WGS sequence"/>
</dbReference>
<sequence length="122" mass="12764">MTSGSPSDRSDPQGFAGQPGPVDDEAQWRRPAADAPSLPPPVPPPPTEPVAYAGPPPTDPPPAGWRPPLVVQAPPPRALPAQDLLRLDEAEQRARTLTYGIAMVAGAVMILVVLVLCGRVLL</sequence>
<keyword evidence="2" id="KW-1133">Transmembrane helix</keyword>
<feature type="compositionally biased region" description="Pro residues" evidence="1">
    <location>
        <begin position="37"/>
        <end position="65"/>
    </location>
</feature>
<gene>
    <name evidence="3" type="ORF">HC031_06565</name>
</gene>
<keyword evidence="2" id="KW-0472">Membrane</keyword>
<name>A0ABX0XVU9_9ACTN</name>
<accession>A0ABX0XVU9</accession>
<organism evidence="3 4">
    <name type="scientific">Planosporangium thailandense</name>
    <dbReference type="NCBI Taxonomy" id="765197"/>
    <lineage>
        <taxon>Bacteria</taxon>
        <taxon>Bacillati</taxon>
        <taxon>Actinomycetota</taxon>
        <taxon>Actinomycetes</taxon>
        <taxon>Micromonosporales</taxon>
        <taxon>Micromonosporaceae</taxon>
        <taxon>Planosporangium</taxon>
    </lineage>
</organism>
<feature type="region of interest" description="Disordered" evidence="1">
    <location>
        <begin position="1"/>
        <end position="77"/>
    </location>
</feature>
<keyword evidence="4" id="KW-1185">Reference proteome</keyword>
<evidence type="ECO:0000256" key="1">
    <source>
        <dbReference type="SAM" id="MobiDB-lite"/>
    </source>
</evidence>
<proteinExistence type="predicted"/>
<keyword evidence="3" id="KW-0396">Initiation factor</keyword>
<comment type="caution">
    <text evidence="3">The sequence shown here is derived from an EMBL/GenBank/DDBJ whole genome shotgun (WGS) entry which is preliminary data.</text>
</comment>
<feature type="transmembrane region" description="Helical" evidence="2">
    <location>
        <begin position="96"/>
        <end position="121"/>
    </location>
</feature>